<sequence>MPIPAWLSRYKKKNTIRGSLSMAVQGRALVSENVLQRRAPQKFLCPWRCVAEDALAGMSIVPFLACLLLRHEKAYAAVKEKYGRICSKRDATVPLRPGTVPLLEKSFLKSCTFRPAWYKMNVKVDNGVSLCRRTDVSAIAVHGTCKKAVLRPSGAEPRNTNPKVGRGG</sequence>
<reference evidence="1 2" key="1">
    <citation type="submission" date="2017-02" db="EMBL/GenBank/DDBJ databases">
        <authorList>
            <person name="Peterson S.W."/>
        </authorList>
    </citation>
    <scope>NUCLEOTIDE SEQUENCE [LARGE SCALE GENOMIC DNA]</scope>
    <source>
        <strain evidence="1 2">DSM 16080</strain>
    </source>
</reference>
<evidence type="ECO:0000313" key="1">
    <source>
        <dbReference type="EMBL" id="SKA85510.1"/>
    </source>
</evidence>
<accession>A0A1T4X762</accession>
<dbReference type="EMBL" id="FUYC01000008">
    <property type="protein sequence ID" value="SKA85510.1"/>
    <property type="molecule type" value="Genomic_DNA"/>
</dbReference>
<keyword evidence="2" id="KW-1185">Reference proteome</keyword>
<protein>
    <submittedName>
        <fullName evidence="1">Uncharacterized protein</fullName>
    </submittedName>
</protein>
<evidence type="ECO:0000313" key="2">
    <source>
        <dbReference type="Proteomes" id="UP000190027"/>
    </source>
</evidence>
<proteinExistence type="predicted"/>
<dbReference type="Proteomes" id="UP000190027">
    <property type="component" value="Unassembled WGS sequence"/>
</dbReference>
<organism evidence="1 2">
    <name type="scientific">Paucidesulfovibrio gracilis DSM 16080</name>
    <dbReference type="NCBI Taxonomy" id="1121449"/>
    <lineage>
        <taxon>Bacteria</taxon>
        <taxon>Pseudomonadati</taxon>
        <taxon>Thermodesulfobacteriota</taxon>
        <taxon>Desulfovibrionia</taxon>
        <taxon>Desulfovibrionales</taxon>
        <taxon>Desulfovibrionaceae</taxon>
        <taxon>Paucidesulfovibrio</taxon>
    </lineage>
</organism>
<gene>
    <name evidence="1" type="ORF">SAMN02745704_01875</name>
</gene>
<dbReference type="STRING" id="1121449.SAMN02745704_01875"/>
<dbReference type="AlphaFoldDB" id="A0A1T4X762"/>
<name>A0A1T4X762_9BACT</name>